<protein>
    <submittedName>
        <fullName evidence="2">Uncharacterized protein</fullName>
    </submittedName>
</protein>
<name>A0A1Q9EA26_SYMMI</name>
<evidence type="ECO:0000313" key="2">
    <source>
        <dbReference type="EMBL" id="OLQ04275.1"/>
    </source>
</evidence>
<evidence type="ECO:0000256" key="1">
    <source>
        <dbReference type="SAM" id="MobiDB-lite"/>
    </source>
</evidence>
<proteinExistence type="predicted"/>
<gene>
    <name evidence="2" type="ORF">AK812_SmicGene12691</name>
</gene>
<dbReference type="AlphaFoldDB" id="A0A1Q9EA26"/>
<dbReference type="OrthoDB" id="417159at2759"/>
<dbReference type="EMBL" id="LSRX01000214">
    <property type="protein sequence ID" value="OLQ04275.1"/>
    <property type="molecule type" value="Genomic_DNA"/>
</dbReference>
<keyword evidence="3" id="KW-1185">Reference proteome</keyword>
<feature type="region of interest" description="Disordered" evidence="1">
    <location>
        <begin position="85"/>
        <end position="111"/>
    </location>
</feature>
<accession>A0A1Q9EA26</accession>
<dbReference type="Proteomes" id="UP000186817">
    <property type="component" value="Unassembled WGS sequence"/>
</dbReference>
<evidence type="ECO:0000313" key="3">
    <source>
        <dbReference type="Proteomes" id="UP000186817"/>
    </source>
</evidence>
<organism evidence="2 3">
    <name type="scientific">Symbiodinium microadriaticum</name>
    <name type="common">Dinoflagellate</name>
    <name type="synonym">Zooxanthella microadriatica</name>
    <dbReference type="NCBI Taxonomy" id="2951"/>
    <lineage>
        <taxon>Eukaryota</taxon>
        <taxon>Sar</taxon>
        <taxon>Alveolata</taxon>
        <taxon>Dinophyceae</taxon>
        <taxon>Suessiales</taxon>
        <taxon>Symbiodiniaceae</taxon>
        <taxon>Symbiodinium</taxon>
    </lineage>
</organism>
<reference evidence="2 3" key="1">
    <citation type="submission" date="2016-02" db="EMBL/GenBank/DDBJ databases">
        <title>Genome analysis of coral dinoflagellate symbionts highlights evolutionary adaptations to a symbiotic lifestyle.</title>
        <authorList>
            <person name="Aranda M."/>
            <person name="Li Y."/>
            <person name="Liew Y.J."/>
            <person name="Baumgarten S."/>
            <person name="Simakov O."/>
            <person name="Wilson M."/>
            <person name="Piel J."/>
            <person name="Ashoor H."/>
            <person name="Bougouffa S."/>
            <person name="Bajic V.B."/>
            <person name="Ryu T."/>
            <person name="Ravasi T."/>
            <person name="Bayer T."/>
            <person name="Micklem G."/>
            <person name="Kim H."/>
            <person name="Bhak J."/>
            <person name="Lajeunesse T.C."/>
            <person name="Voolstra C.R."/>
        </authorList>
    </citation>
    <scope>NUCLEOTIDE SEQUENCE [LARGE SCALE GENOMIC DNA]</scope>
    <source>
        <strain evidence="2 3">CCMP2467</strain>
    </source>
</reference>
<sequence length="210" mass="22785">MTRSELVLRLALQPWPSARLTGLYRKASDNTKLIVSLPVVMPPNARCTVLLALATWAAADNVSLDMGSSNVTAANVTQLPAEVEDTQEGAKAAEPATDAPGEFLTNSTKADVGNRSNTTLRGMLHGDVETAPMQSMAWLLVWICCCSFCCYSASHQDEVRTMILRRDQRQKMAEIVEKEMVTRSEQVGSATSFDGLLAPGSYSSYTPPQL</sequence>
<comment type="caution">
    <text evidence="2">The sequence shown here is derived from an EMBL/GenBank/DDBJ whole genome shotgun (WGS) entry which is preliminary data.</text>
</comment>